<proteinExistence type="predicted"/>
<gene>
    <name evidence="1" type="ORF">DICVIV_06622</name>
</gene>
<dbReference type="OrthoDB" id="5857959at2759"/>
<dbReference type="AlphaFoldDB" id="A0A0D8XY91"/>
<dbReference type="Proteomes" id="UP000053766">
    <property type="component" value="Unassembled WGS sequence"/>
</dbReference>
<reference evidence="2" key="2">
    <citation type="journal article" date="2016" name="Sci. Rep.">
        <title>Dictyocaulus viviparus genome, variome and transcriptome elucidate lungworm biology and support future intervention.</title>
        <authorList>
            <person name="McNulty S.N."/>
            <person name="Strube C."/>
            <person name="Rosa B.A."/>
            <person name="Martin J.C."/>
            <person name="Tyagi R."/>
            <person name="Choi Y.J."/>
            <person name="Wang Q."/>
            <person name="Hallsworth Pepin K."/>
            <person name="Zhang X."/>
            <person name="Ozersky P."/>
            <person name="Wilson R.K."/>
            <person name="Sternberg P.W."/>
            <person name="Gasser R.B."/>
            <person name="Mitreva M."/>
        </authorList>
    </citation>
    <scope>NUCLEOTIDE SEQUENCE [LARGE SCALE GENOMIC DNA]</scope>
    <source>
        <strain evidence="2">HannoverDv2000</strain>
    </source>
</reference>
<sequence>MAYTYGRSGSTSTIIVPYNQRPQIRRLYFRNTSRINLVVKLVCSKPHLVQLASDRLRLRPSASHFVEAKFLTFNASTFDCGDPKILGYVMPIYSYTYPKISHWLNTAGVETAKQLAFEMDVKFNNTIFSASDIIIDLPGSACIVESVPKSVFMTIDTKPVDWALVNKQSERHDTRTGELFNPDNFSIDQNRCWFKDLFTSKHNSSNSREMFKDDGRKIIIDLPGSACIVESVPKSVFMTIDTKPVDWVESRYGSTSQQHDALLKNLNRTFELEKTQDINVELNATPCGGY</sequence>
<dbReference type="EMBL" id="KN716313">
    <property type="protein sequence ID" value="KJH47321.1"/>
    <property type="molecule type" value="Genomic_DNA"/>
</dbReference>
<protein>
    <submittedName>
        <fullName evidence="1">Uncharacterized protein</fullName>
    </submittedName>
</protein>
<evidence type="ECO:0000313" key="2">
    <source>
        <dbReference type="Proteomes" id="UP000053766"/>
    </source>
</evidence>
<organism evidence="1 2">
    <name type="scientific">Dictyocaulus viviparus</name>
    <name type="common">Bovine lungworm</name>
    <dbReference type="NCBI Taxonomy" id="29172"/>
    <lineage>
        <taxon>Eukaryota</taxon>
        <taxon>Metazoa</taxon>
        <taxon>Ecdysozoa</taxon>
        <taxon>Nematoda</taxon>
        <taxon>Chromadorea</taxon>
        <taxon>Rhabditida</taxon>
        <taxon>Rhabditina</taxon>
        <taxon>Rhabditomorpha</taxon>
        <taxon>Strongyloidea</taxon>
        <taxon>Metastrongylidae</taxon>
        <taxon>Dictyocaulus</taxon>
    </lineage>
</organism>
<name>A0A0D8XY91_DICVI</name>
<accession>A0A0D8XY91</accession>
<reference evidence="1 2" key="1">
    <citation type="submission" date="2013-11" db="EMBL/GenBank/DDBJ databases">
        <title>Draft genome of the bovine lungworm Dictyocaulus viviparus.</title>
        <authorList>
            <person name="Mitreva M."/>
        </authorList>
    </citation>
    <scope>NUCLEOTIDE SEQUENCE [LARGE SCALE GENOMIC DNA]</scope>
    <source>
        <strain evidence="1 2">HannoverDv2000</strain>
    </source>
</reference>
<keyword evidence="2" id="KW-1185">Reference proteome</keyword>
<evidence type="ECO:0000313" key="1">
    <source>
        <dbReference type="EMBL" id="KJH47321.1"/>
    </source>
</evidence>